<comment type="caution">
    <text evidence="1">The sequence shown here is derived from an EMBL/GenBank/DDBJ whole genome shotgun (WGS) entry which is preliminary data.</text>
</comment>
<gene>
    <name evidence="1" type="ORF">ACHMWK_20860</name>
</gene>
<accession>A0ABW7M4T2</accession>
<evidence type="ECO:0000313" key="2">
    <source>
        <dbReference type="Proteomes" id="UP001609821"/>
    </source>
</evidence>
<dbReference type="RefSeq" id="WP_162939419.1">
    <property type="nucleotide sequence ID" value="NZ_JBINXA010000039.1"/>
</dbReference>
<sequence length="347" mass="38911">MSTNRNRTPTKAAKFIIDEIRNNAVSSIQLGVEDFLISRDVPGKTNRAISAARNIYAGVLLLFKYKIASLAKTPEQAKALIYKPVSILPSITSTGGITWYPTTHGQETINTSMIRARLDSLGVSHDWNAILPLRDCRNALEHLHPTDPISSIQASISALFPMLSRFITEELGEAPAALLGDAWTTMLATHDFFKECESQIKSEWTAIDYPESAMSFLRQCCCRACYSSLLGPMQEDVQNEVPIDTTDFRLQCVACSQTESAMEFLEDSFSNLHEDPFEQIEPSIVQECSSCQVQMYLITDSTCHWCGHETVWPKCSGCEKPIEQHVVNEGGRLCDRCSEDEWMEHNR</sequence>
<evidence type="ECO:0000313" key="1">
    <source>
        <dbReference type="EMBL" id="MFH6568415.1"/>
    </source>
</evidence>
<dbReference type="EMBL" id="JBINXB010000042">
    <property type="protein sequence ID" value="MFH6568415.1"/>
    <property type="molecule type" value="Genomic_DNA"/>
</dbReference>
<proteinExistence type="predicted"/>
<keyword evidence="2" id="KW-1185">Reference proteome</keyword>
<reference evidence="1 2" key="1">
    <citation type="submission" date="2024-10" db="EMBL/GenBank/DDBJ databases">
        <title>Aeromonas and Pseudomonas from the Cagarras Archipelago, Rio de Janeiro, Brazil.</title>
        <authorList>
            <person name="Canellas A.L.B."/>
            <person name="Laport M.S."/>
        </authorList>
    </citation>
    <scope>NUCLEOTIDE SEQUENCE [LARGE SCALE GENOMIC DNA]</scope>
    <source>
        <strain evidence="1 2">CPF-4</strain>
    </source>
</reference>
<organism evidence="1 2">
    <name type="scientific">Pseudomonas kulmbachensis</name>
    <dbReference type="NCBI Taxonomy" id="3043408"/>
    <lineage>
        <taxon>Bacteria</taxon>
        <taxon>Pseudomonadati</taxon>
        <taxon>Pseudomonadota</taxon>
        <taxon>Gammaproteobacteria</taxon>
        <taxon>Pseudomonadales</taxon>
        <taxon>Pseudomonadaceae</taxon>
        <taxon>Pseudomonas</taxon>
    </lineage>
</organism>
<protein>
    <submittedName>
        <fullName evidence="1">Uncharacterized protein</fullName>
    </submittedName>
</protein>
<name>A0ABW7M4T2_9PSED</name>
<dbReference type="Proteomes" id="UP001609821">
    <property type="component" value="Unassembled WGS sequence"/>
</dbReference>